<dbReference type="Pfam" id="PF01541">
    <property type="entry name" value="GIY-YIG"/>
    <property type="match status" value="1"/>
</dbReference>
<evidence type="ECO:0000256" key="1">
    <source>
        <dbReference type="ARBA" id="ARBA00007435"/>
    </source>
</evidence>
<evidence type="ECO:0000313" key="4">
    <source>
        <dbReference type="Proteomes" id="UP000242705"/>
    </source>
</evidence>
<dbReference type="Gene3D" id="3.40.1440.10">
    <property type="entry name" value="GIY-YIG endonuclease"/>
    <property type="match status" value="1"/>
</dbReference>
<dbReference type="CDD" id="cd10456">
    <property type="entry name" value="GIY-YIG_UPF0213"/>
    <property type="match status" value="1"/>
</dbReference>
<dbReference type="SUPFAM" id="SSF82771">
    <property type="entry name" value="GIY-YIG endonuclease"/>
    <property type="match status" value="1"/>
</dbReference>
<proteinExistence type="inferred from homology"/>
<gene>
    <name evidence="3" type="ORF">C7B47_03930</name>
</gene>
<dbReference type="PROSITE" id="PS50164">
    <property type="entry name" value="GIY_YIG"/>
    <property type="match status" value="1"/>
</dbReference>
<organism evidence="3 4">
    <name type="scientific">Sulfobacillus thermosulfidooxidans</name>
    <dbReference type="NCBI Taxonomy" id="28034"/>
    <lineage>
        <taxon>Bacteria</taxon>
        <taxon>Bacillati</taxon>
        <taxon>Bacillota</taxon>
        <taxon>Clostridia</taxon>
        <taxon>Eubacteriales</taxon>
        <taxon>Clostridiales Family XVII. Incertae Sedis</taxon>
        <taxon>Sulfobacillus</taxon>
    </lineage>
</organism>
<dbReference type="InterPro" id="IPR000305">
    <property type="entry name" value="GIY-YIG_endonuc"/>
</dbReference>
<dbReference type="InterPro" id="IPR050190">
    <property type="entry name" value="UPF0213_domain"/>
</dbReference>
<dbReference type="PANTHER" id="PTHR34477">
    <property type="entry name" value="UPF0213 PROTEIN YHBQ"/>
    <property type="match status" value="1"/>
</dbReference>
<accession>A0A1R0IVA3</accession>
<reference evidence="3 4" key="1">
    <citation type="journal article" date="2014" name="BMC Genomics">
        <title>Comparison of environmental and isolate Sulfobacillus genomes reveals diverse carbon, sulfur, nitrogen, and hydrogen metabolisms.</title>
        <authorList>
            <person name="Justice N.B."/>
            <person name="Norman A."/>
            <person name="Brown C.T."/>
            <person name="Singh A."/>
            <person name="Thomas B.C."/>
            <person name="Banfield J.F."/>
        </authorList>
    </citation>
    <scope>NUCLEOTIDE SEQUENCE [LARGE SCALE GENOMIC DNA]</scope>
    <source>
        <strain evidence="3">AMDSBA5</strain>
    </source>
</reference>
<dbReference type="EMBL" id="PXYX01000005">
    <property type="protein sequence ID" value="PSR28780.1"/>
    <property type="molecule type" value="Genomic_DNA"/>
</dbReference>
<dbReference type="InterPro" id="IPR035901">
    <property type="entry name" value="GIY-YIG_endonuc_sf"/>
</dbReference>
<dbReference type="RefSeq" id="WP_020374270.1">
    <property type="nucleotide sequence ID" value="NZ_MDZD01000002.1"/>
</dbReference>
<evidence type="ECO:0000313" key="3">
    <source>
        <dbReference type="EMBL" id="PSR28780.1"/>
    </source>
</evidence>
<dbReference type="Proteomes" id="UP000242705">
    <property type="component" value="Unassembled WGS sequence"/>
</dbReference>
<feature type="domain" description="GIY-YIG" evidence="2">
    <location>
        <begin position="6"/>
        <end position="82"/>
    </location>
</feature>
<dbReference type="PANTHER" id="PTHR34477:SF1">
    <property type="entry name" value="UPF0213 PROTEIN YHBQ"/>
    <property type="match status" value="1"/>
</dbReference>
<comment type="similarity">
    <text evidence="1">Belongs to the UPF0213 family.</text>
</comment>
<protein>
    <submittedName>
        <fullName evidence="3">GIY-YIG nuclease family protein</fullName>
    </submittedName>
</protein>
<evidence type="ECO:0000259" key="2">
    <source>
        <dbReference type="PROSITE" id="PS50164"/>
    </source>
</evidence>
<name>A0A1R0IVA3_SULTH</name>
<comment type="caution">
    <text evidence="3">The sequence shown here is derived from an EMBL/GenBank/DDBJ whole genome shotgun (WGS) entry which is preliminary data.</text>
</comment>
<dbReference type="AlphaFoldDB" id="A0A1R0IVA3"/>
<sequence>MSGNKAIWWVYILRCQGDVFYTGITTNLAQRFRVHQQGKGAKFTRAHRPLEIWCHFGPYTKSQALREEYRIKQLPHSAKEALKLSCP</sequence>